<dbReference type="SUPFAM" id="SSF49265">
    <property type="entry name" value="Fibronectin type III"/>
    <property type="match status" value="3"/>
</dbReference>
<dbReference type="AlphaFoldDB" id="A0AAW0NLC7"/>
<dbReference type="PROSITE" id="PS50853">
    <property type="entry name" value="FN3"/>
    <property type="match status" value="3"/>
</dbReference>
<comment type="caution">
    <text evidence="2">The sequence shown here is derived from an EMBL/GenBank/DDBJ whole genome shotgun (WGS) entry which is preliminary data.</text>
</comment>
<dbReference type="Gene3D" id="2.60.40.10">
    <property type="entry name" value="Immunoglobulins"/>
    <property type="match status" value="4"/>
</dbReference>
<feature type="domain" description="Fibronectin type-III" evidence="1">
    <location>
        <begin position="237"/>
        <end position="320"/>
    </location>
</feature>
<organism evidence="2 3">
    <name type="scientific">Mugilogobius chulae</name>
    <name type="common">yellowstripe goby</name>
    <dbReference type="NCBI Taxonomy" id="88201"/>
    <lineage>
        <taxon>Eukaryota</taxon>
        <taxon>Metazoa</taxon>
        <taxon>Chordata</taxon>
        <taxon>Craniata</taxon>
        <taxon>Vertebrata</taxon>
        <taxon>Euteleostomi</taxon>
        <taxon>Actinopterygii</taxon>
        <taxon>Neopterygii</taxon>
        <taxon>Teleostei</taxon>
        <taxon>Neoteleostei</taxon>
        <taxon>Acanthomorphata</taxon>
        <taxon>Gobiaria</taxon>
        <taxon>Gobiiformes</taxon>
        <taxon>Gobioidei</taxon>
        <taxon>Gobiidae</taxon>
        <taxon>Gobionellinae</taxon>
        <taxon>Mugilogobius</taxon>
    </lineage>
</organism>
<reference evidence="3" key="1">
    <citation type="submission" date="2024-04" db="EMBL/GenBank/DDBJ databases">
        <title>Salinicola lusitanus LLJ914,a marine bacterium isolated from the Okinawa Trough.</title>
        <authorList>
            <person name="Li J."/>
        </authorList>
    </citation>
    <scope>NUCLEOTIDE SEQUENCE [LARGE SCALE GENOMIC DNA]</scope>
</reference>
<dbReference type="PANTHER" id="PTHR47135">
    <property type="entry name" value="FIBRONECTIN TYPE III DOMAIN-CONTAINING PROTEIN 7"/>
    <property type="match status" value="1"/>
</dbReference>
<dbReference type="Proteomes" id="UP001460270">
    <property type="component" value="Unassembled WGS sequence"/>
</dbReference>
<evidence type="ECO:0000259" key="1">
    <source>
        <dbReference type="PROSITE" id="PS50853"/>
    </source>
</evidence>
<sequence length="514" mass="54092">MDWDVYGEVQYNVTSDQGVSCSSSSLSCELSPVTCGSVYSVEVTAQNSAGPSVPSMPVSFTTVPCPPQNLAVAEATSGSCSFSWDTVAHADRYLASVTNIDGAVKTCNITGTSCDFSCDCGYTYLMSVFALNEAGSSQPGPMINYTTVPCCPTSMNVSLVGTDTLEVEWLPARGAEVYETRAVDSSHTILCNDTAPICVLSYLSCDTPYSVRVRPCNDIRGCNNNCPVHTQDTAACTPTGLSLTQVNSSAVTVSWTDTNRNATFVATATGANSHSCSSGSTSCHLTGLHCGSTYEVAVTATSAAGASLPSYSEMYETEPCCPDSLTVTQVTQAMTNVSWSSAKGAHTFLTELTSTKGHARCHTEDTHCLMGCITCGTNYTVSMKAYSLSGQKADCSYNGFSSSLCCPSGVKMYRTSADTLRVTWRSTPGLSHPTQVNMTGTANPYSCTALPGVNHCDISPVQCGDEYIVVVAPVKADGSTEAFCPHRKYGVTCAAGTVGLILFRGKRSVDQLDQ</sequence>
<dbReference type="InterPro" id="IPR003961">
    <property type="entry name" value="FN3_dom"/>
</dbReference>
<dbReference type="InterPro" id="IPR036116">
    <property type="entry name" value="FN3_sf"/>
</dbReference>
<accession>A0AAW0NLC7</accession>
<dbReference type="CDD" id="cd00063">
    <property type="entry name" value="FN3"/>
    <property type="match status" value="2"/>
</dbReference>
<dbReference type="InterPro" id="IPR013783">
    <property type="entry name" value="Ig-like_fold"/>
</dbReference>
<dbReference type="PANTHER" id="PTHR47135:SF1">
    <property type="entry name" value="FIBRONECTIN TYPE III DOMAIN-CONTAINING PROTEIN 7"/>
    <property type="match status" value="1"/>
</dbReference>
<protein>
    <recommendedName>
        <fullName evidence="1">Fibronectin type-III domain-containing protein</fullName>
    </recommendedName>
</protein>
<gene>
    <name evidence="2" type="ORF">WMY93_018352</name>
</gene>
<feature type="domain" description="Fibronectin type-III" evidence="1">
    <location>
        <begin position="1"/>
        <end position="65"/>
    </location>
</feature>
<keyword evidence="3" id="KW-1185">Reference proteome</keyword>
<dbReference type="EMBL" id="JBBPFD010000013">
    <property type="protein sequence ID" value="KAK7901583.1"/>
    <property type="molecule type" value="Genomic_DNA"/>
</dbReference>
<evidence type="ECO:0000313" key="3">
    <source>
        <dbReference type="Proteomes" id="UP001460270"/>
    </source>
</evidence>
<dbReference type="Pfam" id="PF00041">
    <property type="entry name" value="fn3"/>
    <property type="match status" value="1"/>
</dbReference>
<name>A0AAW0NLC7_9GOBI</name>
<evidence type="ECO:0000313" key="2">
    <source>
        <dbReference type="EMBL" id="KAK7901583.1"/>
    </source>
</evidence>
<proteinExistence type="predicted"/>
<dbReference type="SMART" id="SM00060">
    <property type="entry name" value="FN3"/>
    <property type="match status" value="5"/>
</dbReference>
<feature type="domain" description="Fibronectin type-III" evidence="1">
    <location>
        <begin position="66"/>
        <end position="150"/>
    </location>
</feature>